<dbReference type="InterPro" id="IPR036433">
    <property type="entry name" value="EF1B_G_C_sf"/>
</dbReference>
<evidence type="ECO:0000256" key="3">
    <source>
        <dbReference type="ARBA" id="ARBA00022917"/>
    </source>
</evidence>
<dbReference type="OMA" id="TQYFSWT"/>
<dbReference type="SMART" id="SM01183">
    <property type="entry name" value="EF1G"/>
    <property type="match status" value="1"/>
</dbReference>
<dbReference type="InterPro" id="IPR050802">
    <property type="entry name" value="EF-GSTs"/>
</dbReference>
<dbReference type="RefSeq" id="XP_016639434.1">
    <property type="nucleotide sequence ID" value="XM_016790924.1"/>
</dbReference>
<dbReference type="Gene3D" id="3.40.30.10">
    <property type="entry name" value="Glutaredoxin"/>
    <property type="match status" value="1"/>
</dbReference>
<dbReference type="InterPro" id="IPR004046">
    <property type="entry name" value="GST_C"/>
</dbReference>
<protein>
    <recommendedName>
        <fullName evidence="11">Elongation factor 1-gamma 1</fullName>
    </recommendedName>
</protein>
<feature type="domain" description="GST C-terminal" evidence="8">
    <location>
        <begin position="86"/>
        <end position="212"/>
    </location>
</feature>
<gene>
    <name evidence="9" type="ORF">SAPIO_CDS9563</name>
</gene>
<dbReference type="GO" id="GO:0003746">
    <property type="term" value="F:translation elongation factor activity"/>
    <property type="evidence" value="ECO:0007669"/>
    <property type="project" value="UniProtKB-UniRule"/>
</dbReference>
<evidence type="ECO:0000256" key="1">
    <source>
        <dbReference type="ARBA" id="ARBA00007409"/>
    </source>
</evidence>
<dbReference type="InterPro" id="IPR010987">
    <property type="entry name" value="Glutathione-S-Trfase_C-like"/>
</dbReference>
<dbReference type="SUPFAM" id="SSF52833">
    <property type="entry name" value="Thioredoxin-like"/>
    <property type="match status" value="1"/>
</dbReference>
<feature type="domain" description="GST N-terminal" evidence="7">
    <location>
        <begin position="2"/>
        <end position="81"/>
    </location>
</feature>
<dbReference type="SFLD" id="SFLDS00019">
    <property type="entry name" value="Glutathione_Transferase_(cytos"/>
    <property type="match status" value="1"/>
</dbReference>
<dbReference type="AlphaFoldDB" id="A0A084FX23"/>
<dbReference type="FunFam" id="3.40.30.10:FF:000142">
    <property type="entry name" value="Elongation factor 1 gamma"/>
    <property type="match status" value="1"/>
</dbReference>
<evidence type="ECO:0008006" key="11">
    <source>
        <dbReference type="Google" id="ProtNLM"/>
    </source>
</evidence>
<dbReference type="CDD" id="cd03181">
    <property type="entry name" value="GST_C_EF1Bgamma_like"/>
    <property type="match status" value="1"/>
</dbReference>
<dbReference type="Pfam" id="PF00647">
    <property type="entry name" value="EF1G"/>
    <property type="match status" value="1"/>
</dbReference>
<dbReference type="VEuPathDB" id="FungiDB:SAPIO_CDS9563"/>
<evidence type="ECO:0000256" key="4">
    <source>
        <dbReference type="PROSITE-ProRule" id="PRU00519"/>
    </source>
</evidence>
<feature type="compositionally biased region" description="Basic and acidic residues" evidence="5">
    <location>
        <begin position="245"/>
        <end position="257"/>
    </location>
</feature>
<dbReference type="PROSITE" id="PS50404">
    <property type="entry name" value="GST_NTER"/>
    <property type="match status" value="1"/>
</dbReference>
<dbReference type="SUPFAM" id="SSF89942">
    <property type="entry name" value="eEF1-gamma domain"/>
    <property type="match status" value="1"/>
</dbReference>
<accession>A0A084FX23</accession>
<dbReference type="EMBL" id="JOWA01000143">
    <property type="protein sequence ID" value="KEZ39635.1"/>
    <property type="molecule type" value="Genomic_DNA"/>
</dbReference>
<keyword evidence="10" id="KW-1185">Reference proteome</keyword>
<dbReference type="FunFam" id="1.20.1050.10:FF:000006">
    <property type="entry name" value="Elongation factor 1 gamma"/>
    <property type="match status" value="1"/>
</dbReference>
<dbReference type="Gene3D" id="1.20.1050.10">
    <property type="match status" value="1"/>
</dbReference>
<dbReference type="HOGENOM" id="CLU_011226_3_0_1"/>
<evidence type="ECO:0000313" key="9">
    <source>
        <dbReference type="EMBL" id="KEZ39635.1"/>
    </source>
</evidence>
<dbReference type="SUPFAM" id="SSF47616">
    <property type="entry name" value="GST C-terminal domain-like"/>
    <property type="match status" value="1"/>
</dbReference>
<dbReference type="KEGG" id="sapo:SAPIO_CDS9563"/>
<evidence type="ECO:0000259" key="6">
    <source>
        <dbReference type="PROSITE" id="PS50040"/>
    </source>
</evidence>
<sequence>MPFGKIFTFPENPRTTGILAVAKANGLDLEVVEAEAGNPTAEHQKASKLGKVPAFLGEDGYALSECIAIAIYITSQNEKTTLLGKTKQDYASILKWLSFFNTEVLPPIGGWFRPLVGKDPYNKKAVEESSKKALRAIAVVEEHLLHNTYLVGERITLADFFAAGIISRGFQFFFGKQWREENPNVTRWFQTIVAQPVFDAVKTKYDLLEVPALTNVAPKAAAKPKEAKPKEAAKPKAAPAAEAEEAPKEAPKPKHPCEALAKPSVPLDEWKRQYSNNETPDAMKWFWENLSFDQDYSLWKVKYKYNDELTLTFMSNNLIGGLNARLEASRKYVFGCASVYGENNDSIIQGAFVIRGQEYLPVFDVAPDYESYEFTKLDPTNPEDRKYVEDEWTWERPLVIDGKTYPHAAGKVFK</sequence>
<feature type="domain" description="EF-1-gamma C-terminal" evidence="6">
    <location>
        <begin position="253"/>
        <end position="414"/>
    </location>
</feature>
<dbReference type="GO" id="GO:0005737">
    <property type="term" value="C:cytoplasm"/>
    <property type="evidence" value="ECO:0007669"/>
    <property type="project" value="TreeGrafter"/>
</dbReference>
<dbReference type="FunFam" id="3.30.70.1010:FF:000001">
    <property type="entry name" value="Elongation factor 1-gamma 1"/>
    <property type="match status" value="1"/>
</dbReference>
<dbReference type="GeneID" id="27728635"/>
<name>A0A084FX23_PSEDA</name>
<proteinExistence type="inferred from homology"/>
<dbReference type="SFLD" id="SFLDG00358">
    <property type="entry name" value="Main_(cytGST)"/>
    <property type="match status" value="1"/>
</dbReference>
<dbReference type="PANTHER" id="PTHR43986:SF1">
    <property type="entry name" value="ELONGATION FACTOR 1-GAMMA"/>
    <property type="match status" value="1"/>
</dbReference>
<reference evidence="9 10" key="1">
    <citation type="journal article" date="2014" name="Genome Announc.">
        <title>Draft genome sequence of the pathogenic fungus Scedosporium apiospermum.</title>
        <authorList>
            <person name="Vandeputte P."/>
            <person name="Ghamrawi S."/>
            <person name="Rechenmann M."/>
            <person name="Iltis A."/>
            <person name="Giraud S."/>
            <person name="Fleury M."/>
            <person name="Thornton C."/>
            <person name="Delhaes L."/>
            <person name="Meyer W."/>
            <person name="Papon N."/>
            <person name="Bouchara J.P."/>
        </authorList>
    </citation>
    <scope>NUCLEOTIDE SEQUENCE [LARGE SCALE GENOMIC DNA]</scope>
    <source>
        <strain evidence="9 10">IHEM 14462</strain>
    </source>
</reference>
<dbReference type="Pfam" id="PF00043">
    <property type="entry name" value="GST_C"/>
    <property type="match status" value="1"/>
</dbReference>
<evidence type="ECO:0000313" key="10">
    <source>
        <dbReference type="Proteomes" id="UP000028545"/>
    </source>
</evidence>
<evidence type="ECO:0000259" key="8">
    <source>
        <dbReference type="PROSITE" id="PS50405"/>
    </source>
</evidence>
<dbReference type="CDD" id="cd03044">
    <property type="entry name" value="GST_N_EF1Bgamma"/>
    <property type="match status" value="1"/>
</dbReference>
<organism evidence="9 10">
    <name type="scientific">Pseudallescheria apiosperma</name>
    <name type="common">Scedosporium apiospermum</name>
    <dbReference type="NCBI Taxonomy" id="563466"/>
    <lineage>
        <taxon>Eukaryota</taxon>
        <taxon>Fungi</taxon>
        <taxon>Dikarya</taxon>
        <taxon>Ascomycota</taxon>
        <taxon>Pezizomycotina</taxon>
        <taxon>Sordariomycetes</taxon>
        <taxon>Hypocreomycetidae</taxon>
        <taxon>Microascales</taxon>
        <taxon>Microascaceae</taxon>
        <taxon>Scedosporium</taxon>
    </lineage>
</organism>
<comment type="caution">
    <text evidence="9">The sequence shown here is derived from an EMBL/GenBank/DDBJ whole genome shotgun (WGS) entry which is preliminary data.</text>
</comment>
<feature type="compositionally biased region" description="Basic and acidic residues" evidence="5">
    <location>
        <begin position="223"/>
        <end position="234"/>
    </location>
</feature>
<dbReference type="OrthoDB" id="249703at2759"/>
<dbReference type="Proteomes" id="UP000028545">
    <property type="component" value="Unassembled WGS sequence"/>
</dbReference>
<dbReference type="Pfam" id="PF02798">
    <property type="entry name" value="GST_N"/>
    <property type="match status" value="1"/>
</dbReference>
<dbReference type="InterPro" id="IPR036282">
    <property type="entry name" value="Glutathione-S-Trfase_C_sf"/>
</dbReference>
<feature type="region of interest" description="Disordered" evidence="5">
    <location>
        <begin position="220"/>
        <end position="260"/>
    </location>
</feature>
<comment type="similarity">
    <text evidence="1">Belongs to the GST superfamily.</text>
</comment>
<dbReference type="InterPro" id="IPR001662">
    <property type="entry name" value="EF1B_G_C"/>
</dbReference>
<evidence type="ECO:0000259" key="7">
    <source>
        <dbReference type="PROSITE" id="PS50404"/>
    </source>
</evidence>
<evidence type="ECO:0000256" key="2">
    <source>
        <dbReference type="ARBA" id="ARBA00022768"/>
    </source>
</evidence>
<dbReference type="PROSITE" id="PS50405">
    <property type="entry name" value="GST_CTER"/>
    <property type="match status" value="1"/>
</dbReference>
<dbReference type="Gene3D" id="3.30.70.1010">
    <property type="entry name" value="Translation elongation factor EF1B, gamma chain, conserved domain"/>
    <property type="match status" value="1"/>
</dbReference>
<keyword evidence="2 4" id="KW-0251">Elongation factor</keyword>
<dbReference type="InterPro" id="IPR040079">
    <property type="entry name" value="Glutathione_S-Trfase"/>
</dbReference>
<dbReference type="InterPro" id="IPR036249">
    <property type="entry name" value="Thioredoxin-like_sf"/>
</dbReference>
<dbReference type="InterPro" id="IPR004045">
    <property type="entry name" value="Glutathione_S-Trfase_N"/>
</dbReference>
<dbReference type="PROSITE" id="PS50040">
    <property type="entry name" value="EF1G_C"/>
    <property type="match status" value="1"/>
</dbReference>
<dbReference type="PANTHER" id="PTHR43986">
    <property type="entry name" value="ELONGATION FACTOR 1-GAMMA"/>
    <property type="match status" value="1"/>
</dbReference>
<dbReference type="GO" id="GO:0005634">
    <property type="term" value="C:nucleus"/>
    <property type="evidence" value="ECO:0007669"/>
    <property type="project" value="TreeGrafter"/>
</dbReference>
<evidence type="ECO:0000256" key="5">
    <source>
        <dbReference type="SAM" id="MobiDB-lite"/>
    </source>
</evidence>
<keyword evidence="3 4" id="KW-0648">Protein biosynthesis</keyword>